<organism evidence="13 14">
    <name type="scientific">Larsenimonas suaedae</name>
    <dbReference type="NCBI Taxonomy" id="1851019"/>
    <lineage>
        <taxon>Bacteria</taxon>
        <taxon>Pseudomonadati</taxon>
        <taxon>Pseudomonadota</taxon>
        <taxon>Gammaproteobacteria</taxon>
        <taxon>Oceanospirillales</taxon>
        <taxon>Halomonadaceae</taxon>
        <taxon>Larsenimonas</taxon>
    </lineage>
</organism>
<comment type="subcellular location">
    <subcellularLocation>
        <location evidence="1 9">Cytoplasm</location>
    </subcellularLocation>
</comment>
<dbReference type="InterPro" id="IPR023009">
    <property type="entry name" value="Tyrosine_recombinase_XerC/XerD"/>
</dbReference>
<feature type="active site" evidence="9">
    <location>
        <position position="147"/>
    </location>
</feature>
<sequence length="308" mass="35039">MTVLQDHCERYLASLTRHSDTTRAAYRQDLKALTGFALEAHLADWHALDVTLLRRFLGRERTRGLGAQTLARRLSTLRGFGDYLVDQNVLSTNPARLLDTPRKRAALPRPVDIDALSHFLDAPFDEADPLEVRDHAMAELFYSSGLRLSELTGLDRSHLDSTRLRVRGKGDKPRQLPLGRRARQALDNWLSVRPLLANDAEEALFVSKRGSRITQRSVQLRLNRMAIERGLPEHLHPHRLRHSFASHLLESSQDLRGVQELLGHAHLSTTQIYTRLDWQHLAEVYDKAHPRARNTHASGEDDDQGSHV</sequence>
<dbReference type="SUPFAM" id="SSF47823">
    <property type="entry name" value="lambda integrase-like, N-terminal domain"/>
    <property type="match status" value="1"/>
</dbReference>
<comment type="caution">
    <text evidence="13">The sequence shown here is derived from an EMBL/GenBank/DDBJ whole genome shotgun (WGS) entry which is preliminary data.</text>
</comment>
<keyword evidence="5 9" id="KW-0229">DNA integration</keyword>
<dbReference type="InterPro" id="IPR010998">
    <property type="entry name" value="Integrase_recombinase_N"/>
</dbReference>
<dbReference type="SUPFAM" id="SSF56349">
    <property type="entry name" value="DNA breaking-rejoining enzymes"/>
    <property type="match status" value="1"/>
</dbReference>
<keyword evidence="6 9" id="KW-0238">DNA-binding</keyword>
<evidence type="ECO:0000259" key="11">
    <source>
        <dbReference type="PROSITE" id="PS51898"/>
    </source>
</evidence>
<dbReference type="InterPro" id="IPR004107">
    <property type="entry name" value="Integrase_SAM-like_N"/>
</dbReference>
<feature type="region of interest" description="Disordered" evidence="10">
    <location>
        <begin position="289"/>
        <end position="308"/>
    </location>
</feature>
<name>A0ABU1GYP5_9GAMM</name>
<keyword evidence="4 9" id="KW-0159">Chromosome partition</keyword>
<feature type="active site" evidence="9">
    <location>
        <position position="264"/>
    </location>
</feature>
<keyword evidence="8 9" id="KW-0131">Cell cycle</keyword>
<dbReference type="InterPro" id="IPR044068">
    <property type="entry name" value="CB"/>
</dbReference>
<feature type="active site" description="O-(3'-phospho-DNA)-tyrosine intermediate" evidence="9">
    <location>
        <position position="273"/>
    </location>
</feature>
<gene>
    <name evidence="9" type="primary">xerC</name>
    <name evidence="13" type="ORF">QC825_13575</name>
</gene>
<comment type="function">
    <text evidence="9">Site-specific tyrosine recombinase, which acts by catalyzing the cutting and rejoining of the recombining DNA molecules. The XerC-XerD complex is essential to convert dimers of the bacterial chromosome into monomers to permit their segregation at cell division. It also contributes to the segregational stability of plasmids.</text>
</comment>
<feature type="domain" description="Core-binding (CB)" evidence="12">
    <location>
        <begin position="2"/>
        <end position="85"/>
    </location>
</feature>
<dbReference type="Pfam" id="PF00589">
    <property type="entry name" value="Phage_integrase"/>
    <property type="match status" value="1"/>
</dbReference>
<dbReference type="InterPro" id="IPR002104">
    <property type="entry name" value="Integrase_catalytic"/>
</dbReference>
<evidence type="ECO:0000256" key="2">
    <source>
        <dbReference type="ARBA" id="ARBA00022490"/>
    </source>
</evidence>
<dbReference type="InterPro" id="IPR050090">
    <property type="entry name" value="Tyrosine_recombinase_XerCD"/>
</dbReference>
<comment type="similarity">
    <text evidence="9">Belongs to the 'phage' integrase family. XerC subfamily.</text>
</comment>
<dbReference type="RefSeq" id="WP_251595085.1">
    <property type="nucleotide sequence ID" value="NZ_JAMLJI010000004.1"/>
</dbReference>
<dbReference type="PANTHER" id="PTHR30349:SF81">
    <property type="entry name" value="TYROSINE RECOMBINASE XERC"/>
    <property type="match status" value="1"/>
</dbReference>
<evidence type="ECO:0000256" key="10">
    <source>
        <dbReference type="SAM" id="MobiDB-lite"/>
    </source>
</evidence>
<evidence type="ECO:0000256" key="4">
    <source>
        <dbReference type="ARBA" id="ARBA00022829"/>
    </source>
</evidence>
<dbReference type="EMBL" id="JARWAO010000008">
    <property type="protein sequence ID" value="MDR5897099.1"/>
    <property type="molecule type" value="Genomic_DNA"/>
</dbReference>
<feature type="active site" evidence="9">
    <location>
        <position position="169"/>
    </location>
</feature>
<feature type="active site" evidence="9">
    <location>
        <position position="241"/>
    </location>
</feature>
<keyword evidence="3 9" id="KW-0132">Cell division</keyword>
<dbReference type="CDD" id="cd00798">
    <property type="entry name" value="INT_XerDC_C"/>
    <property type="match status" value="1"/>
</dbReference>
<evidence type="ECO:0000256" key="1">
    <source>
        <dbReference type="ARBA" id="ARBA00004496"/>
    </source>
</evidence>
<protein>
    <recommendedName>
        <fullName evidence="9">Tyrosine recombinase XerC</fullName>
    </recommendedName>
</protein>
<dbReference type="Gene3D" id="1.10.443.10">
    <property type="entry name" value="Intergrase catalytic core"/>
    <property type="match status" value="1"/>
</dbReference>
<dbReference type="Proteomes" id="UP001269375">
    <property type="component" value="Unassembled WGS sequence"/>
</dbReference>
<feature type="domain" description="Tyr recombinase" evidence="11">
    <location>
        <begin position="106"/>
        <end position="286"/>
    </location>
</feature>
<evidence type="ECO:0000256" key="5">
    <source>
        <dbReference type="ARBA" id="ARBA00022908"/>
    </source>
</evidence>
<evidence type="ECO:0000256" key="8">
    <source>
        <dbReference type="ARBA" id="ARBA00023306"/>
    </source>
</evidence>
<dbReference type="InterPro" id="IPR013762">
    <property type="entry name" value="Integrase-like_cat_sf"/>
</dbReference>
<evidence type="ECO:0000313" key="13">
    <source>
        <dbReference type="EMBL" id="MDR5897099.1"/>
    </source>
</evidence>
<evidence type="ECO:0000256" key="9">
    <source>
        <dbReference type="HAMAP-Rule" id="MF_01808"/>
    </source>
</evidence>
<dbReference type="Gene3D" id="1.10.150.130">
    <property type="match status" value="1"/>
</dbReference>
<feature type="active site" evidence="9">
    <location>
        <position position="238"/>
    </location>
</feature>
<reference evidence="13 14" key="1">
    <citation type="submission" date="2023-04" db="EMBL/GenBank/DDBJ databases">
        <title>A long-awaited taxogenomic arrangement of the family Halomonadaceae.</title>
        <authorList>
            <person name="De La Haba R."/>
            <person name="Chuvochina M."/>
            <person name="Wittouck S."/>
            <person name="Arahal D.R."/>
            <person name="Sanchez-Porro C."/>
            <person name="Hugenholtz P."/>
            <person name="Ventosa A."/>
        </authorList>
    </citation>
    <scope>NUCLEOTIDE SEQUENCE [LARGE SCALE GENOMIC DNA]</scope>
    <source>
        <strain evidence="13 14">DSM 22428</strain>
    </source>
</reference>
<dbReference type="HAMAP" id="MF_01808">
    <property type="entry name" value="Recomb_XerC_XerD"/>
    <property type="match status" value="1"/>
</dbReference>
<keyword evidence="14" id="KW-1185">Reference proteome</keyword>
<evidence type="ECO:0000256" key="6">
    <source>
        <dbReference type="ARBA" id="ARBA00023125"/>
    </source>
</evidence>
<proteinExistence type="inferred from homology"/>
<evidence type="ECO:0000256" key="7">
    <source>
        <dbReference type="ARBA" id="ARBA00023172"/>
    </source>
</evidence>
<dbReference type="PROSITE" id="PS51900">
    <property type="entry name" value="CB"/>
    <property type="match status" value="1"/>
</dbReference>
<dbReference type="InterPro" id="IPR011010">
    <property type="entry name" value="DNA_brk_join_enz"/>
</dbReference>
<evidence type="ECO:0000313" key="14">
    <source>
        <dbReference type="Proteomes" id="UP001269375"/>
    </source>
</evidence>
<keyword evidence="7 9" id="KW-0233">DNA recombination</keyword>
<comment type="subunit">
    <text evidence="9">Forms a cyclic heterotetrameric complex composed of two molecules of XerC and two molecules of XerD.</text>
</comment>
<dbReference type="Pfam" id="PF02899">
    <property type="entry name" value="Phage_int_SAM_1"/>
    <property type="match status" value="1"/>
</dbReference>
<evidence type="ECO:0000259" key="12">
    <source>
        <dbReference type="PROSITE" id="PS51900"/>
    </source>
</evidence>
<keyword evidence="2 9" id="KW-0963">Cytoplasm</keyword>
<accession>A0ABU1GYP5</accession>
<dbReference type="PROSITE" id="PS51898">
    <property type="entry name" value="TYR_RECOMBINASE"/>
    <property type="match status" value="1"/>
</dbReference>
<evidence type="ECO:0000256" key="3">
    <source>
        <dbReference type="ARBA" id="ARBA00022618"/>
    </source>
</evidence>
<dbReference type="PANTHER" id="PTHR30349">
    <property type="entry name" value="PHAGE INTEGRASE-RELATED"/>
    <property type="match status" value="1"/>
</dbReference>